<dbReference type="Proteomes" id="UP000547879">
    <property type="component" value="Unassembled WGS sequence"/>
</dbReference>
<reference evidence="1 2" key="1">
    <citation type="submission" date="2020-08" db="EMBL/GenBank/DDBJ databases">
        <title>Genomic Encyclopedia of Type Strains, Phase IV (KMG-IV): sequencing the most valuable type-strain genomes for metagenomic binning, comparative biology and taxonomic classification.</title>
        <authorList>
            <person name="Goeker M."/>
        </authorList>
    </citation>
    <scope>NUCLEOTIDE SEQUENCE [LARGE SCALE GENOMIC DNA]</scope>
    <source>
        <strain evidence="1 2">DSM 100734</strain>
    </source>
</reference>
<proteinExistence type="predicted"/>
<name>A0A7W9YC17_9HYPH</name>
<organism evidence="1 2">
    <name type="scientific">Rhizobium wenxiniae</name>
    <dbReference type="NCBI Taxonomy" id="1737357"/>
    <lineage>
        <taxon>Bacteria</taxon>
        <taxon>Pseudomonadati</taxon>
        <taxon>Pseudomonadota</taxon>
        <taxon>Alphaproteobacteria</taxon>
        <taxon>Hyphomicrobiales</taxon>
        <taxon>Rhizobiaceae</taxon>
        <taxon>Rhizobium/Agrobacterium group</taxon>
        <taxon>Rhizobium</taxon>
    </lineage>
</organism>
<accession>A0A7W9YC17</accession>
<gene>
    <name evidence="1" type="ORF">HNQ72_005688</name>
</gene>
<evidence type="ECO:0000313" key="1">
    <source>
        <dbReference type="EMBL" id="MBB6165840.1"/>
    </source>
</evidence>
<protein>
    <submittedName>
        <fullName evidence="1">Uncharacterized protein</fullName>
    </submittedName>
</protein>
<dbReference type="EMBL" id="JACHEG010000011">
    <property type="protein sequence ID" value="MBB6165840.1"/>
    <property type="molecule type" value="Genomic_DNA"/>
</dbReference>
<comment type="caution">
    <text evidence="1">The sequence shown here is derived from an EMBL/GenBank/DDBJ whole genome shotgun (WGS) entry which is preliminary data.</text>
</comment>
<dbReference type="AlphaFoldDB" id="A0A7W9YC17"/>
<keyword evidence="2" id="KW-1185">Reference proteome</keyword>
<sequence length="50" mass="5229">MQQNIAAASVVFSADELREINCDVAALKIAGARLPAKEENSVGANTSPRT</sequence>
<evidence type="ECO:0000313" key="2">
    <source>
        <dbReference type="Proteomes" id="UP000547879"/>
    </source>
</evidence>